<evidence type="ECO:0000256" key="1">
    <source>
        <dbReference type="SAM" id="MobiDB-lite"/>
    </source>
</evidence>
<feature type="compositionally biased region" description="Basic and acidic residues" evidence="1">
    <location>
        <begin position="93"/>
        <end position="107"/>
    </location>
</feature>
<reference evidence="2" key="1">
    <citation type="submission" date="2020-03" db="EMBL/GenBank/DDBJ databases">
        <authorList>
            <person name="Weist P."/>
        </authorList>
    </citation>
    <scope>NUCLEOTIDE SEQUENCE</scope>
</reference>
<dbReference type="AlphaFoldDB" id="A0A9N7TIH7"/>
<gene>
    <name evidence="2" type="ORF">PLEPLA_LOCUS1381</name>
</gene>
<protein>
    <submittedName>
        <fullName evidence="2">Uncharacterized protein</fullName>
    </submittedName>
</protein>
<proteinExistence type="predicted"/>
<feature type="region of interest" description="Disordered" evidence="1">
    <location>
        <begin position="216"/>
        <end position="260"/>
    </location>
</feature>
<sequence>MAYGSNPEVWLQSLILTPAQHRGRFSAQVSNEDPHRASAVKHHHDVSTVQVPLQLHPGRRRLVVKHHDIVPRTRTERRRERESASSSQSFISRGEERKLQQDERRKKKEEDLLQSSVLNLRLRNFNLRLQISSSSSCLCHILLQVVHIPRLFCWEDALGPERSWKISGKRRRKKRRRRRRLRWGHVGLGLIVLKVGCRMSIPISTRVGLEGRADEQMMGRTDGREEESEWDVKSGGVRGRGRPGMDRLTDGREGTTCEED</sequence>
<evidence type="ECO:0000313" key="2">
    <source>
        <dbReference type="EMBL" id="CAB1413680.1"/>
    </source>
</evidence>
<name>A0A9N7TIH7_PLEPL</name>
<keyword evidence="3" id="KW-1185">Reference proteome</keyword>
<accession>A0A9N7TIH7</accession>
<comment type="caution">
    <text evidence="2">The sequence shown here is derived from an EMBL/GenBank/DDBJ whole genome shotgun (WGS) entry which is preliminary data.</text>
</comment>
<evidence type="ECO:0000313" key="3">
    <source>
        <dbReference type="Proteomes" id="UP001153269"/>
    </source>
</evidence>
<dbReference type="Proteomes" id="UP001153269">
    <property type="component" value="Unassembled WGS sequence"/>
</dbReference>
<feature type="region of interest" description="Disordered" evidence="1">
    <location>
        <begin position="68"/>
        <end position="107"/>
    </location>
</feature>
<feature type="compositionally biased region" description="Basic and acidic residues" evidence="1">
    <location>
        <begin position="243"/>
        <end position="260"/>
    </location>
</feature>
<feature type="compositionally biased region" description="Basic and acidic residues" evidence="1">
    <location>
        <begin position="68"/>
        <end position="83"/>
    </location>
</feature>
<organism evidence="2 3">
    <name type="scientific">Pleuronectes platessa</name>
    <name type="common">European plaice</name>
    <dbReference type="NCBI Taxonomy" id="8262"/>
    <lineage>
        <taxon>Eukaryota</taxon>
        <taxon>Metazoa</taxon>
        <taxon>Chordata</taxon>
        <taxon>Craniata</taxon>
        <taxon>Vertebrata</taxon>
        <taxon>Euteleostomi</taxon>
        <taxon>Actinopterygii</taxon>
        <taxon>Neopterygii</taxon>
        <taxon>Teleostei</taxon>
        <taxon>Neoteleostei</taxon>
        <taxon>Acanthomorphata</taxon>
        <taxon>Carangaria</taxon>
        <taxon>Pleuronectiformes</taxon>
        <taxon>Pleuronectoidei</taxon>
        <taxon>Pleuronectidae</taxon>
        <taxon>Pleuronectes</taxon>
    </lineage>
</organism>
<dbReference type="EMBL" id="CADEAL010000065">
    <property type="protein sequence ID" value="CAB1413680.1"/>
    <property type="molecule type" value="Genomic_DNA"/>
</dbReference>